<keyword evidence="6 10" id="KW-0411">Iron-sulfur</keyword>
<feature type="binding site" evidence="10">
    <location>
        <position position="145"/>
    </location>
    <ligand>
        <name>[2Fe-2S] cluster</name>
        <dbReference type="ChEBI" id="CHEBI:190135"/>
    </ligand>
</feature>
<keyword evidence="7" id="KW-0520">NAD</keyword>
<proteinExistence type="inferred from homology"/>
<evidence type="ECO:0000256" key="5">
    <source>
        <dbReference type="ARBA" id="ARBA00023004"/>
    </source>
</evidence>
<keyword evidence="3 10" id="KW-0479">Metal-binding</keyword>
<dbReference type="GO" id="GO:0022890">
    <property type="term" value="F:inorganic cation transmembrane transporter activity"/>
    <property type="evidence" value="ECO:0007669"/>
    <property type="project" value="UniProtKB-ARBA"/>
</dbReference>
<dbReference type="GO" id="GO:0008324">
    <property type="term" value="F:monoatomic cation transmembrane transporter activity"/>
    <property type="evidence" value="ECO:0007669"/>
    <property type="project" value="UniProtKB-ARBA"/>
</dbReference>
<dbReference type="PIRSF" id="PIRSF000216">
    <property type="entry name" value="NADH_DH_24kDa"/>
    <property type="match status" value="1"/>
</dbReference>
<dbReference type="PANTHER" id="PTHR10371">
    <property type="entry name" value="NADH DEHYDROGENASE UBIQUINONE FLAVOPROTEIN 2, MITOCHONDRIAL"/>
    <property type="match status" value="1"/>
</dbReference>
<organism evidence="12 13">
    <name type="scientific">Nitrobacter vulgaris</name>
    <dbReference type="NCBI Taxonomy" id="29421"/>
    <lineage>
        <taxon>Bacteria</taxon>
        <taxon>Pseudomonadati</taxon>
        <taxon>Pseudomonadota</taxon>
        <taxon>Alphaproteobacteria</taxon>
        <taxon>Hyphomicrobiales</taxon>
        <taxon>Nitrobacteraceae</taxon>
        <taxon>Nitrobacter</taxon>
    </lineage>
</organism>
<comment type="cofactor">
    <cofactor evidence="10">
        <name>[2Fe-2S] cluster</name>
        <dbReference type="ChEBI" id="CHEBI:190135"/>
    </cofactor>
    <text evidence="10">Binds 1 [2Fe-2S] cluster.</text>
</comment>
<dbReference type="GO" id="GO:0003954">
    <property type="term" value="F:NADH dehydrogenase activity"/>
    <property type="evidence" value="ECO:0007669"/>
    <property type="project" value="TreeGrafter"/>
</dbReference>
<dbReference type="InterPro" id="IPR036249">
    <property type="entry name" value="Thioredoxin-like_sf"/>
</dbReference>
<dbReference type="FunFam" id="1.10.10.1590:FF:000001">
    <property type="entry name" value="NADH-quinone oxidoreductase subunit E"/>
    <property type="match status" value="1"/>
</dbReference>
<evidence type="ECO:0000256" key="1">
    <source>
        <dbReference type="ARBA" id="ARBA00010643"/>
    </source>
</evidence>
<feature type="compositionally biased region" description="Basic and acidic residues" evidence="11">
    <location>
        <begin position="221"/>
        <end position="251"/>
    </location>
</feature>
<evidence type="ECO:0000313" key="12">
    <source>
        <dbReference type="EMBL" id="OPH83081.1"/>
    </source>
</evidence>
<protein>
    <submittedName>
        <fullName evidence="12">NADH-quinone oxidoreductase subunit E</fullName>
    </submittedName>
</protein>
<dbReference type="RefSeq" id="WP_079446680.1">
    <property type="nucleotide sequence ID" value="NZ_MWPQ01000039.1"/>
</dbReference>
<dbReference type="Pfam" id="PF01257">
    <property type="entry name" value="2Fe-2S_thioredx"/>
    <property type="match status" value="1"/>
</dbReference>
<gene>
    <name evidence="12" type="ORF">B2M20_08820</name>
</gene>
<dbReference type="NCBIfam" id="TIGR01958">
    <property type="entry name" value="nuoE_fam"/>
    <property type="match status" value="1"/>
</dbReference>
<dbReference type="OrthoDB" id="9807941at2"/>
<name>A0A1V4HYM2_NITVU</name>
<dbReference type="GO" id="GO:0098662">
    <property type="term" value="P:inorganic cation transmembrane transport"/>
    <property type="evidence" value="ECO:0007669"/>
    <property type="project" value="UniProtKB-ARBA"/>
</dbReference>
<dbReference type="GO" id="GO:1902494">
    <property type="term" value="C:catalytic complex"/>
    <property type="evidence" value="ECO:0007669"/>
    <property type="project" value="UniProtKB-ARBA"/>
</dbReference>
<dbReference type="EMBL" id="MWPQ01000039">
    <property type="protein sequence ID" value="OPH83081.1"/>
    <property type="molecule type" value="Genomic_DNA"/>
</dbReference>
<comment type="catalytic activity">
    <reaction evidence="9">
        <text>a quinone + NADH + 5 H(+)(in) = a quinol + NAD(+) + 4 H(+)(out)</text>
        <dbReference type="Rhea" id="RHEA:57888"/>
        <dbReference type="ChEBI" id="CHEBI:15378"/>
        <dbReference type="ChEBI" id="CHEBI:24646"/>
        <dbReference type="ChEBI" id="CHEBI:57540"/>
        <dbReference type="ChEBI" id="CHEBI:57945"/>
        <dbReference type="ChEBI" id="CHEBI:132124"/>
    </reaction>
</comment>
<dbReference type="GO" id="GO:0098796">
    <property type="term" value="C:membrane protein complex"/>
    <property type="evidence" value="ECO:0007669"/>
    <property type="project" value="UniProtKB-ARBA"/>
</dbReference>
<dbReference type="InterPro" id="IPR042128">
    <property type="entry name" value="NuoE_dom"/>
</dbReference>
<dbReference type="CDD" id="cd03064">
    <property type="entry name" value="TRX_Fd_NuoE"/>
    <property type="match status" value="1"/>
</dbReference>
<evidence type="ECO:0000256" key="11">
    <source>
        <dbReference type="SAM" id="MobiDB-lite"/>
    </source>
</evidence>
<comment type="caution">
    <text evidence="12">The sequence shown here is derived from an EMBL/GenBank/DDBJ whole genome shotgun (WGS) entry which is preliminary data.</text>
</comment>
<sequence>MSVRRLAPKEQQPECFAFSEENLAWAKKQIAQYPEGREASASIAILWRAQEQNGGWISEAAIRVVADMLDMPYIRMLEIATFYTMFQLQPVGKKAHIQVCGTTPCRLRGAEDILAVCKSRIHHEPFHLSKDGDFSWEEVECLGACVNAPMVLIWKDTYEDLTKENFGKVLDGFASGQPPKPGPQIDRQFSAPVGGPTTLNTAAAKGEGRSRGGVQPALTDADAKKPTDSASRRESPAPKPPADDATKKGKT</sequence>
<evidence type="ECO:0000256" key="10">
    <source>
        <dbReference type="PIRSR" id="PIRSR000216-1"/>
    </source>
</evidence>
<dbReference type="GO" id="GO:0031090">
    <property type="term" value="C:organelle membrane"/>
    <property type="evidence" value="ECO:0007669"/>
    <property type="project" value="UniProtKB-ARBA"/>
</dbReference>
<keyword evidence="5 10" id="KW-0408">Iron</keyword>
<evidence type="ECO:0000256" key="7">
    <source>
        <dbReference type="ARBA" id="ARBA00023027"/>
    </source>
</evidence>
<dbReference type="Gene3D" id="1.10.10.1590">
    <property type="entry name" value="NADH-quinone oxidoreductase subunit E"/>
    <property type="match status" value="1"/>
</dbReference>
<dbReference type="STRING" id="29421.B2M20_08820"/>
<dbReference type="GO" id="GO:0031967">
    <property type="term" value="C:organelle envelope"/>
    <property type="evidence" value="ECO:0007669"/>
    <property type="project" value="UniProtKB-ARBA"/>
</dbReference>
<keyword evidence="4" id="KW-1278">Translocase</keyword>
<evidence type="ECO:0000313" key="13">
    <source>
        <dbReference type="Proteomes" id="UP000189940"/>
    </source>
</evidence>
<dbReference type="InterPro" id="IPR041921">
    <property type="entry name" value="NuoE_N"/>
</dbReference>
<feature type="binding site" evidence="10">
    <location>
        <position position="105"/>
    </location>
    <ligand>
        <name>[2Fe-2S] cluster</name>
        <dbReference type="ChEBI" id="CHEBI:190135"/>
    </ligand>
</feature>
<dbReference type="Gene3D" id="3.40.30.10">
    <property type="entry name" value="Glutaredoxin"/>
    <property type="match status" value="1"/>
</dbReference>
<comment type="cofactor">
    <cofactor evidence="8">
        <name>[2Fe-2S] cluster</name>
        <dbReference type="ChEBI" id="CHEBI:190135"/>
    </cofactor>
</comment>
<dbReference type="PROSITE" id="PS01099">
    <property type="entry name" value="COMPLEX1_24K"/>
    <property type="match status" value="1"/>
</dbReference>
<feature type="region of interest" description="Disordered" evidence="11">
    <location>
        <begin position="172"/>
        <end position="251"/>
    </location>
</feature>
<evidence type="ECO:0000256" key="4">
    <source>
        <dbReference type="ARBA" id="ARBA00022967"/>
    </source>
</evidence>
<feature type="binding site" evidence="10">
    <location>
        <position position="141"/>
    </location>
    <ligand>
        <name>[2Fe-2S] cluster</name>
        <dbReference type="ChEBI" id="CHEBI:190135"/>
    </ligand>
</feature>
<dbReference type="PANTHER" id="PTHR10371:SF3">
    <property type="entry name" value="NADH DEHYDROGENASE [UBIQUINONE] FLAVOPROTEIN 2, MITOCHONDRIAL"/>
    <property type="match status" value="1"/>
</dbReference>
<dbReference type="FunFam" id="3.40.30.10:FF:000022">
    <property type="entry name" value="NADH dehydrogenase flavoprotein 2, mitochondrial"/>
    <property type="match status" value="1"/>
</dbReference>
<accession>A0A1V4HYM2</accession>
<dbReference type="GO" id="GO:0046872">
    <property type="term" value="F:metal ion binding"/>
    <property type="evidence" value="ECO:0007669"/>
    <property type="project" value="UniProtKB-KW"/>
</dbReference>
<evidence type="ECO:0000256" key="6">
    <source>
        <dbReference type="ARBA" id="ARBA00023014"/>
    </source>
</evidence>
<evidence type="ECO:0000256" key="8">
    <source>
        <dbReference type="ARBA" id="ARBA00034078"/>
    </source>
</evidence>
<evidence type="ECO:0000256" key="9">
    <source>
        <dbReference type="ARBA" id="ARBA00047712"/>
    </source>
</evidence>
<dbReference type="GO" id="GO:0051537">
    <property type="term" value="F:2 iron, 2 sulfur cluster binding"/>
    <property type="evidence" value="ECO:0007669"/>
    <property type="project" value="UniProtKB-KW"/>
</dbReference>
<comment type="similarity">
    <text evidence="1">Belongs to the complex I 24 kDa subunit family.</text>
</comment>
<dbReference type="GO" id="GO:0022804">
    <property type="term" value="F:active transmembrane transporter activity"/>
    <property type="evidence" value="ECO:0007669"/>
    <property type="project" value="UniProtKB-ARBA"/>
</dbReference>
<dbReference type="SUPFAM" id="SSF52833">
    <property type="entry name" value="Thioredoxin-like"/>
    <property type="match status" value="1"/>
</dbReference>
<dbReference type="AlphaFoldDB" id="A0A1V4HYM2"/>
<dbReference type="InterPro" id="IPR002023">
    <property type="entry name" value="NuoE-like"/>
</dbReference>
<dbReference type="NCBIfam" id="NF005724">
    <property type="entry name" value="PRK07539.1-4"/>
    <property type="match status" value="1"/>
</dbReference>
<evidence type="ECO:0000256" key="2">
    <source>
        <dbReference type="ARBA" id="ARBA00022714"/>
    </source>
</evidence>
<reference evidence="12 13" key="1">
    <citation type="submission" date="2017-02" db="EMBL/GenBank/DDBJ databases">
        <title>Genome sequence of the nitrite-oxidizing bacterium Nitrobacter vulgaris strain Ab1.</title>
        <authorList>
            <person name="Mellbye B.L."/>
            <person name="Davis E.W."/>
            <person name="Spieck E."/>
            <person name="Chang J.H."/>
            <person name="Bottomley P.J."/>
            <person name="Sayavedra-Soto L.A."/>
        </authorList>
    </citation>
    <scope>NUCLEOTIDE SEQUENCE [LARGE SCALE GENOMIC DNA]</scope>
    <source>
        <strain evidence="12 13">Ab1</strain>
    </source>
</reference>
<keyword evidence="13" id="KW-1185">Reference proteome</keyword>
<evidence type="ECO:0000256" key="3">
    <source>
        <dbReference type="ARBA" id="ARBA00022723"/>
    </source>
</evidence>
<keyword evidence="2 10" id="KW-0001">2Fe-2S</keyword>
<dbReference type="Proteomes" id="UP000189940">
    <property type="component" value="Unassembled WGS sequence"/>
</dbReference>
<feature type="binding site" evidence="10">
    <location>
        <position position="100"/>
    </location>
    <ligand>
        <name>[2Fe-2S] cluster</name>
        <dbReference type="ChEBI" id="CHEBI:190135"/>
    </ligand>
</feature>